<evidence type="ECO:0000313" key="1">
    <source>
        <dbReference type="EMBL" id="MBX14570.1"/>
    </source>
</evidence>
<accession>A0A2P2L9D9</accession>
<sequence length="67" mass="7424">MACRSTQVECPLKAPLSIIRSGFSQLAMNQSPKLWSKPIPCMLFFIGRVSYIGTNSSKPLIKSLDVH</sequence>
<protein>
    <submittedName>
        <fullName evidence="1">Uncharacterized protein LOC107404278</fullName>
    </submittedName>
</protein>
<dbReference type="EMBL" id="GGEC01034086">
    <property type="protein sequence ID" value="MBX14570.1"/>
    <property type="molecule type" value="Transcribed_RNA"/>
</dbReference>
<reference evidence="1" key="1">
    <citation type="submission" date="2018-02" db="EMBL/GenBank/DDBJ databases">
        <title>Rhizophora mucronata_Transcriptome.</title>
        <authorList>
            <person name="Meera S.P."/>
            <person name="Sreeshan A."/>
            <person name="Augustine A."/>
        </authorList>
    </citation>
    <scope>NUCLEOTIDE SEQUENCE</scope>
    <source>
        <tissue evidence="1">Leaf</tissue>
    </source>
</reference>
<organism evidence="1">
    <name type="scientific">Rhizophora mucronata</name>
    <name type="common">Asiatic mangrove</name>
    <dbReference type="NCBI Taxonomy" id="61149"/>
    <lineage>
        <taxon>Eukaryota</taxon>
        <taxon>Viridiplantae</taxon>
        <taxon>Streptophyta</taxon>
        <taxon>Embryophyta</taxon>
        <taxon>Tracheophyta</taxon>
        <taxon>Spermatophyta</taxon>
        <taxon>Magnoliopsida</taxon>
        <taxon>eudicotyledons</taxon>
        <taxon>Gunneridae</taxon>
        <taxon>Pentapetalae</taxon>
        <taxon>rosids</taxon>
        <taxon>fabids</taxon>
        <taxon>Malpighiales</taxon>
        <taxon>Rhizophoraceae</taxon>
        <taxon>Rhizophora</taxon>
    </lineage>
</organism>
<dbReference type="AlphaFoldDB" id="A0A2P2L9D9"/>
<name>A0A2P2L9D9_RHIMU</name>
<proteinExistence type="predicted"/>